<accession>A0A2W5KSQ1</accession>
<evidence type="ECO:0000256" key="1">
    <source>
        <dbReference type="SAM" id="Phobius"/>
    </source>
</evidence>
<dbReference type="EMBL" id="QFPN01000001">
    <property type="protein sequence ID" value="PZQ18964.1"/>
    <property type="molecule type" value="Genomic_DNA"/>
</dbReference>
<reference evidence="2 3" key="1">
    <citation type="submission" date="2017-08" db="EMBL/GenBank/DDBJ databases">
        <title>Infants hospitalized years apart are colonized by the same room-sourced microbial strains.</title>
        <authorList>
            <person name="Brooks B."/>
            <person name="Olm M.R."/>
            <person name="Firek B.A."/>
            <person name="Baker R."/>
            <person name="Thomas B.C."/>
            <person name="Morowitz M.J."/>
            <person name="Banfield J.F."/>
        </authorList>
    </citation>
    <scope>NUCLEOTIDE SEQUENCE [LARGE SCALE GENOMIC DNA]</scope>
    <source>
        <strain evidence="2">S2_005_003_R2_43</strain>
    </source>
</reference>
<feature type="transmembrane region" description="Helical" evidence="1">
    <location>
        <begin position="83"/>
        <end position="101"/>
    </location>
</feature>
<sequence length="111" mass="11449">MTKAITKPTLADAVESAVRALPADAPPSDVARRVVTDPAIAPALQPVSRLKSETLQGVFVAALAPLVLVVARKLGVPIAEGDGAIIATSLVSIVAGLWAWYGRETTTRPLA</sequence>
<dbReference type="AlphaFoldDB" id="A0A2W5KSQ1"/>
<dbReference type="Proteomes" id="UP000249577">
    <property type="component" value="Unassembled WGS sequence"/>
</dbReference>
<name>A0A2W5KSQ1_ANCNO</name>
<keyword evidence="1" id="KW-1133">Transmembrane helix</keyword>
<feature type="transmembrane region" description="Helical" evidence="1">
    <location>
        <begin position="54"/>
        <end position="71"/>
    </location>
</feature>
<keyword evidence="1" id="KW-0472">Membrane</keyword>
<proteinExistence type="predicted"/>
<protein>
    <recommendedName>
        <fullName evidence="4">Holin</fullName>
    </recommendedName>
</protein>
<evidence type="ECO:0008006" key="4">
    <source>
        <dbReference type="Google" id="ProtNLM"/>
    </source>
</evidence>
<keyword evidence="1" id="KW-0812">Transmembrane</keyword>
<evidence type="ECO:0000313" key="3">
    <source>
        <dbReference type="Proteomes" id="UP000249577"/>
    </source>
</evidence>
<organism evidence="2 3">
    <name type="scientific">Ancylobacter novellus</name>
    <name type="common">Thiobacillus novellus</name>
    <dbReference type="NCBI Taxonomy" id="921"/>
    <lineage>
        <taxon>Bacteria</taxon>
        <taxon>Pseudomonadati</taxon>
        <taxon>Pseudomonadota</taxon>
        <taxon>Alphaproteobacteria</taxon>
        <taxon>Hyphomicrobiales</taxon>
        <taxon>Xanthobacteraceae</taxon>
        <taxon>Ancylobacter</taxon>
    </lineage>
</organism>
<gene>
    <name evidence="2" type="ORF">DI565_00740</name>
</gene>
<comment type="caution">
    <text evidence="2">The sequence shown here is derived from an EMBL/GenBank/DDBJ whole genome shotgun (WGS) entry which is preliminary data.</text>
</comment>
<evidence type="ECO:0000313" key="2">
    <source>
        <dbReference type="EMBL" id="PZQ18964.1"/>
    </source>
</evidence>